<accession>A0A495BL97</accession>
<keyword evidence="4" id="KW-0548">Nucleotidyltransferase</keyword>
<sequence>MSRDNGELEELIKRLLADPDLREHPLNFALGQLWFQYRELLNRMERITRMSDAYQSMARQRELSLAERFDKQLRQLEKVARISDRYQHMMRELNIALKEAATHDPLTALANRRPLIERLKAEMERSERLGHSFCVAMLDIDRFKRINDGHGHDVGDTVLIETARVMEAEVREYDLCGRWGGEEFLIILPESTLALADDIVRRVRGCISQLKVRVGDEVLSITVSAGLAQYRGDGESYSELLNRADAALLQAKRDGRDSQQLAV</sequence>
<protein>
    <recommendedName>
        <fullName evidence="1">diguanylate cyclase</fullName>
        <ecNumber evidence="1">2.7.7.65</ecNumber>
    </recommendedName>
</protein>
<dbReference type="Pfam" id="PF00990">
    <property type="entry name" value="GGDEF"/>
    <property type="match status" value="1"/>
</dbReference>
<evidence type="ECO:0000313" key="5">
    <source>
        <dbReference type="EMBL" id="RKQ61949.1"/>
    </source>
</evidence>
<gene>
    <name evidence="4" type="primary">siaD</name>
    <name evidence="5" type="ORF">C8E02_0433</name>
    <name evidence="4" type="ORF">PQU93_17635</name>
</gene>
<dbReference type="RefSeq" id="WP_120809468.1">
    <property type="nucleotide sequence ID" value="NZ_JAQQKY010000017.1"/>
</dbReference>
<dbReference type="InterPro" id="IPR029787">
    <property type="entry name" value="Nucleotide_cyclase"/>
</dbReference>
<dbReference type="Proteomes" id="UP000279384">
    <property type="component" value="Unassembled WGS sequence"/>
</dbReference>
<dbReference type="CDD" id="cd01949">
    <property type="entry name" value="GGDEF"/>
    <property type="match status" value="1"/>
</dbReference>
<dbReference type="PANTHER" id="PTHR45138:SF9">
    <property type="entry name" value="DIGUANYLATE CYCLASE DGCM-RELATED"/>
    <property type="match status" value="1"/>
</dbReference>
<dbReference type="PROSITE" id="PS50887">
    <property type="entry name" value="GGDEF"/>
    <property type="match status" value="1"/>
</dbReference>
<dbReference type="InterPro" id="IPR050469">
    <property type="entry name" value="Diguanylate_Cyclase"/>
</dbReference>
<keyword evidence="7" id="KW-1185">Reference proteome</keyword>
<dbReference type="AlphaFoldDB" id="A0A495BL97"/>
<feature type="domain" description="GGDEF" evidence="3">
    <location>
        <begin position="131"/>
        <end position="263"/>
    </location>
</feature>
<dbReference type="GO" id="GO:1902201">
    <property type="term" value="P:negative regulation of bacterial-type flagellum-dependent cell motility"/>
    <property type="evidence" value="ECO:0007669"/>
    <property type="project" value="TreeGrafter"/>
</dbReference>
<dbReference type="InterPro" id="IPR000160">
    <property type="entry name" value="GGDEF_dom"/>
</dbReference>
<dbReference type="GO" id="GO:0052621">
    <property type="term" value="F:diguanylate cyclase activity"/>
    <property type="evidence" value="ECO:0007669"/>
    <property type="project" value="UniProtKB-EC"/>
</dbReference>
<name>A0A495BL97_VOGIN</name>
<evidence type="ECO:0000259" key="3">
    <source>
        <dbReference type="PROSITE" id="PS50887"/>
    </source>
</evidence>
<dbReference type="PANTHER" id="PTHR45138">
    <property type="entry name" value="REGULATORY COMPONENTS OF SENSORY TRANSDUCTION SYSTEM"/>
    <property type="match status" value="1"/>
</dbReference>
<dbReference type="SMART" id="SM00267">
    <property type="entry name" value="GGDEF"/>
    <property type="match status" value="1"/>
</dbReference>
<evidence type="ECO:0000313" key="7">
    <source>
        <dbReference type="Proteomes" id="UP001221566"/>
    </source>
</evidence>
<dbReference type="GO" id="GO:0005886">
    <property type="term" value="C:plasma membrane"/>
    <property type="evidence" value="ECO:0007669"/>
    <property type="project" value="TreeGrafter"/>
</dbReference>
<dbReference type="SUPFAM" id="SSF55073">
    <property type="entry name" value="Nucleotide cyclase"/>
    <property type="match status" value="1"/>
</dbReference>
<proteinExistence type="predicted"/>
<evidence type="ECO:0000256" key="1">
    <source>
        <dbReference type="ARBA" id="ARBA00012528"/>
    </source>
</evidence>
<reference evidence="4 7" key="2">
    <citation type="submission" date="2023-01" db="EMBL/GenBank/DDBJ databases">
        <title>Novel species of the genus Vogesella isolated from rivers.</title>
        <authorList>
            <person name="Lu H."/>
        </authorList>
    </citation>
    <scope>NUCLEOTIDE SEQUENCE [LARGE SCALE GENOMIC DNA]</scope>
    <source>
        <strain evidence="4 7">SH7W</strain>
    </source>
</reference>
<dbReference type="Gene3D" id="3.30.70.270">
    <property type="match status" value="1"/>
</dbReference>
<organism evidence="5 6">
    <name type="scientific">Vogesella indigofera</name>
    <name type="common">Pseudomonas indigofera</name>
    <dbReference type="NCBI Taxonomy" id="45465"/>
    <lineage>
        <taxon>Bacteria</taxon>
        <taxon>Pseudomonadati</taxon>
        <taxon>Pseudomonadota</taxon>
        <taxon>Betaproteobacteria</taxon>
        <taxon>Neisseriales</taxon>
        <taxon>Chromobacteriaceae</taxon>
        <taxon>Vogesella</taxon>
    </lineage>
</organism>
<keyword evidence="4" id="KW-0808">Transferase</keyword>
<dbReference type="Proteomes" id="UP001221566">
    <property type="component" value="Unassembled WGS sequence"/>
</dbReference>
<dbReference type="InterPro" id="IPR043128">
    <property type="entry name" value="Rev_trsase/Diguanyl_cyclase"/>
</dbReference>
<dbReference type="EMBL" id="RBID01000006">
    <property type="protein sequence ID" value="RKQ61949.1"/>
    <property type="molecule type" value="Genomic_DNA"/>
</dbReference>
<evidence type="ECO:0000256" key="2">
    <source>
        <dbReference type="ARBA" id="ARBA00034247"/>
    </source>
</evidence>
<dbReference type="GO" id="GO:0043709">
    <property type="term" value="P:cell adhesion involved in single-species biofilm formation"/>
    <property type="evidence" value="ECO:0007669"/>
    <property type="project" value="TreeGrafter"/>
</dbReference>
<evidence type="ECO:0000313" key="4">
    <source>
        <dbReference type="EMBL" id="MDC7692586.1"/>
    </source>
</evidence>
<dbReference type="EC" id="2.7.7.65" evidence="1"/>
<dbReference type="NCBIfam" id="TIGR00254">
    <property type="entry name" value="GGDEF"/>
    <property type="match status" value="1"/>
</dbReference>
<dbReference type="EMBL" id="JAQQKY010000017">
    <property type="protein sequence ID" value="MDC7692586.1"/>
    <property type="molecule type" value="Genomic_DNA"/>
</dbReference>
<evidence type="ECO:0000313" key="6">
    <source>
        <dbReference type="Proteomes" id="UP000279384"/>
    </source>
</evidence>
<comment type="caution">
    <text evidence="5">The sequence shown here is derived from an EMBL/GenBank/DDBJ whole genome shotgun (WGS) entry which is preliminary data.</text>
</comment>
<reference evidence="5 6" key="1">
    <citation type="submission" date="2018-10" db="EMBL/GenBank/DDBJ databases">
        <title>Genomic Encyclopedia of Type Strains, Phase IV (KMG-IV): sequencing the most valuable type-strain genomes for metagenomic binning, comparative biology and taxonomic classification.</title>
        <authorList>
            <person name="Goeker M."/>
        </authorList>
    </citation>
    <scope>NUCLEOTIDE SEQUENCE [LARGE SCALE GENOMIC DNA]</scope>
    <source>
        <strain evidence="5 6">DSM 3303</strain>
    </source>
</reference>
<comment type="catalytic activity">
    <reaction evidence="2">
        <text>2 GTP = 3',3'-c-di-GMP + 2 diphosphate</text>
        <dbReference type="Rhea" id="RHEA:24898"/>
        <dbReference type="ChEBI" id="CHEBI:33019"/>
        <dbReference type="ChEBI" id="CHEBI:37565"/>
        <dbReference type="ChEBI" id="CHEBI:58805"/>
        <dbReference type="EC" id="2.7.7.65"/>
    </reaction>
</comment>
<dbReference type="FunFam" id="3.30.70.270:FF:000001">
    <property type="entry name" value="Diguanylate cyclase domain protein"/>
    <property type="match status" value="1"/>
</dbReference>
<dbReference type="NCBIfam" id="NF038266">
    <property type="entry name" value="diguan_SiaD"/>
    <property type="match status" value="1"/>
</dbReference>